<dbReference type="AlphaFoldDB" id="A0A844YUR1"/>
<accession>A0A844YUR1</accession>
<organism evidence="2 3">
    <name type="scientific">Alteraurantiacibacter buctensis</name>
    <dbReference type="NCBI Taxonomy" id="1503981"/>
    <lineage>
        <taxon>Bacteria</taxon>
        <taxon>Pseudomonadati</taxon>
        <taxon>Pseudomonadota</taxon>
        <taxon>Alphaproteobacteria</taxon>
        <taxon>Sphingomonadales</taxon>
        <taxon>Erythrobacteraceae</taxon>
        <taxon>Alteraurantiacibacter</taxon>
    </lineage>
</organism>
<dbReference type="OrthoDB" id="7032749at2"/>
<protein>
    <submittedName>
        <fullName evidence="2">GAF domain-containing protein</fullName>
    </submittedName>
</protein>
<comment type="caution">
    <text evidence="2">The sequence shown here is derived from an EMBL/GenBank/DDBJ whole genome shotgun (WGS) entry which is preliminary data.</text>
</comment>
<evidence type="ECO:0000313" key="2">
    <source>
        <dbReference type="EMBL" id="MXO72075.1"/>
    </source>
</evidence>
<dbReference type="InterPro" id="IPR029016">
    <property type="entry name" value="GAF-like_dom_sf"/>
</dbReference>
<dbReference type="EMBL" id="WTYV01000004">
    <property type="protein sequence ID" value="MXO72075.1"/>
    <property type="molecule type" value="Genomic_DNA"/>
</dbReference>
<reference evidence="2 3" key="1">
    <citation type="submission" date="2019-12" db="EMBL/GenBank/DDBJ databases">
        <title>Genomic-based taxomic classification of the family Erythrobacteraceae.</title>
        <authorList>
            <person name="Xu L."/>
        </authorList>
    </citation>
    <scope>NUCLEOTIDE SEQUENCE [LARGE SCALE GENOMIC DNA]</scope>
    <source>
        <strain evidence="2 3">M0322</strain>
    </source>
</reference>
<keyword evidence="1" id="KW-1133">Transmembrane helix</keyword>
<keyword evidence="3" id="KW-1185">Reference proteome</keyword>
<keyword evidence="1" id="KW-0812">Transmembrane</keyword>
<dbReference type="Proteomes" id="UP000466966">
    <property type="component" value="Unassembled WGS sequence"/>
</dbReference>
<name>A0A844YUR1_9SPHN</name>
<gene>
    <name evidence="2" type="ORF">GRI99_10555</name>
</gene>
<feature type="transmembrane region" description="Helical" evidence="1">
    <location>
        <begin position="26"/>
        <end position="46"/>
    </location>
</feature>
<evidence type="ECO:0000313" key="3">
    <source>
        <dbReference type="Proteomes" id="UP000466966"/>
    </source>
</evidence>
<dbReference type="RefSeq" id="WP_160772025.1">
    <property type="nucleotide sequence ID" value="NZ_WTYV01000004.1"/>
</dbReference>
<dbReference type="Gene3D" id="3.30.450.40">
    <property type="match status" value="1"/>
</dbReference>
<evidence type="ECO:0000256" key="1">
    <source>
        <dbReference type="SAM" id="Phobius"/>
    </source>
</evidence>
<proteinExistence type="predicted"/>
<dbReference type="SUPFAM" id="SSF55781">
    <property type="entry name" value="GAF domain-like"/>
    <property type="match status" value="1"/>
</dbReference>
<keyword evidence="1" id="KW-0472">Membrane</keyword>
<sequence length="313" mass="34173">MTDSELVEAEAALWGRLVSSLRKSSYWQVAIKIGLILGGAFIGALGGAMEGKLFASSGDGLVTLKGLLVVGGGASAFSGGVLLLLADWETPDLLQDARAYLTEVKRYLVERDGLLRLDDKRRALLEMQSDIYEACESLPRETPIDDVLRAILAVGSINLHAAIGFDVGERWAFSVFRLATVDSEEQMQRVAVHWAERGAEQLEGRNWKIKEGFTGWAWADAEEVVVANAYDAEWNGRFLAPSGKILETDVQKYVSAAAIPIIVGLEDRVWGVVTATSNIAGRFKRNPQDVRSQNVDTVRVLARLIATQVALRS</sequence>
<feature type="transmembrane region" description="Helical" evidence="1">
    <location>
        <begin position="66"/>
        <end position="86"/>
    </location>
</feature>